<feature type="compositionally biased region" description="Basic and acidic residues" evidence="1">
    <location>
        <begin position="153"/>
        <end position="164"/>
    </location>
</feature>
<gene>
    <name evidence="3" type="ORF">SLEP1_g49084</name>
</gene>
<feature type="region of interest" description="Disordered" evidence="1">
    <location>
        <begin position="128"/>
        <end position="164"/>
    </location>
</feature>
<proteinExistence type="predicted"/>
<dbReference type="PANTHER" id="PTHR23070">
    <property type="entry name" value="BCS1 AAA-TYPE ATPASE"/>
    <property type="match status" value="1"/>
</dbReference>
<dbReference type="InterPro" id="IPR058017">
    <property type="entry name" value="At3g28540-like_C"/>
</dbReference>
<dbReference type="InterPro" id="IPR050747">
    <property type="entry name" value="Mitochondrial_chaperone_BCS1"/>
</dbReference>
<feature type="domain" description="AAA+ ATPase At3g28540-like C-terminal" evidence="2">
    <location>
        <begin position="52"/>
        <end position="123"/>
    </location>
</feature>
<dbReference type="SUPFAM" id="SSF52540">
    <property type="entry name" value="P-loop containing nucleoside triphosphate hydrolases"/>
    <property type="match status" value="1"/>
</dbReference>
<protein>
    <recommendedName>
        <fullName evidence="2">AAA+ ATPase At3g28540-like C-terminal domain-containing protein</fullName>
    </recommendedName>
</protein>
<sequence length="164" mass="18317">MQLTLSGILNLIDRLCCGGERIIVFTTNHKDRLDPELLRPGRMDVHLNMSYCKVHAFKILASNYLDISNHPLFGEIESLIESTGVTPAEVAGQLMTSEDADRALQELVKFIKQKSECDKTEEKVAEIEEANSLKSDNGENEITGWEGSGSQHEVGEEREGQRID</sequence>
<comment type="caution">
    <text evidence="3">The sequence shown here is derived from an EMBL/GenBank/DDBJ whole genome shotgun (WGS) entry which is preliminary data.</text>
</comment>
<name>A0AAV5LWM5_9ROSI</name>
<dbReference type="Pfam" id="PF25568">
    <property type="entry name" value="AAA_lid_At3g28540"/>
    <property type="match status" value="1"/>
</dbReference>
<accession>A0AAV5LWM5</accession>
<organism evidence="3 4">
    <name type="scientific">Rubroshorea leprosula</name>
    <dbReference type="NCBI Taxonomy" id="152421"/>
    <lineage>
        <taxon>Eukaryota</taxon>
        <taxon>Viridiplantae</taxon>
        <taxon>Streptophyta</taxon>
        <taxon>Embryophyta</taxon>
        <taxon>Tracheophyta</taxon>
        <taxon>Spermatophyta</taxon>
        <taxon>Magnoliopsida</taxon>
        <taxon>eudicotyledons</taxon>
        <taxon>Gunneridae</taxon>
        <taxon>Pentapetalae</taxon>
        <taxon>rosids</taxon>
        <taxon>malvids</taxon>
        <taxon>Malvales</taxon>
        <taxon>Dipterocarpaceae</taxon>
        <taxon>Rubroshorea</taxon>
    </lineage>
</organism>
<dbReference type="InterPro" id="IPR027417">
    <property type="entry name" value="P-loop_NTPase"/>
</dbReference>
<evidence type="ECO:0000313" key="3">
    <source>
        <dbReference type="EMBL" id="GKV41578.1"/>
    </source>
</evidence>
<dbReference type="Gene3D" id="3.40.50.300">
    <property type="entry name" value="P-loop containing nucleotide triphosphate hydrolases"/>
    <property type="match status" value="1"/>
</dbReference>
<dbReference type="AlphaFoldDB" id="A0AAV5LWM5"/>
<reference evidence="3 4" key="1">
    <citation type="journal article" date="2021" name="Commun. Biol.">
        <title>The genome of Shorea leprosula (Dipterocarpaceae) highlights the ecological relevance of drought in aseasonal tropical rainforests.</title>
        <authorList>
            <person name="Ng K.K.S."/>
            <person name="Kobayashi M.J."/>
            <person name="Fawcett J.A."/>
            <person name="Hatakeyama M."/>
            <person name="Paape T."/>
            <person name="Ng C.H."/>
            <person name="Ang C.C."/>
            <person name="Tnah L.H."/>
            <person name="Lee C.T."/>
            <person name="Nishiyama T."/>
            <person name="Sese J."/>
            <person name="O'Brien M.J."/>
            <person name="Copetti D."/>
            <person name="Mohd Noor M.I."/>
            <person name="Ong R.C."/>
            <person name="Putra M."/>
            <person name="Sireger I.Z."/>
            <person name="Indrioko S."/>
            <person name="Kosugi Y."/>
            <person name="Izuno A."/>
            <person name="Isagi Y."/>
            <person name="Lee S.L."/>
            <person name="Shimizu K.K."/>
        </authorList>
    </citation>
    <scope>NUCLEOTIDE SEQUENCE [LARGE SCALE GENOMIC DNA]</scope>
    <source>
        <strain evidence="3">214</strain>
    </source>
</reference>
<dbReference type="Proteomes" id="UP001054252">
    <property type="component" value="Unassembled WGS sequence"/>
</dbReference>
<keyword evidence="4" id="KW-1185">Reference proteome</keyword>
<evidence type="ECO:0000259" key="2">
    <source>
        <dbReference type="Pfam" id="PF25568"/>
    </source>
</evidence>
<dbReference type="Gene3D" id="6.10.280.40">
    <property type="match status" value="1"/>
</dbReference>
<dbReference type="EMBL" id="BPVZ01000150">
    <property type="protein sequence ID" value="GKV41578.1"/>
    <property type="molecule type" value="Genomic_DNA"/>
</dbReference>
<evidence type="ECO:0000313" key="4">
    <source>
        <dbReference type="Proteomes" id="UP001054252"/>
    </source>
</evidence>
<evidence type="ECO:0000256" key="1">
    <source>
        <dbReference type="SAM" id="MobiDB-lite"/>
    </source>
</evidence>